<dbReference type="EMBL" id="AALY01000001">
    <property type="protein sequence ID" value="EAP77937.1"/>
    <property type="molecule type" value="Genomic_DNA"/>
</dbReference>
<feature type="domain" description="Methyltransferase type 11" evidence="3">
    <location>
        <begin position="68"/>
        <end position="116"/>
    </location>
</feature>
<gene>
    <name evidence="4" type="ORF">ISM_06570</name>
</gene>
<dbReference type="RefSeq" id="WP_009813338.1">
    <property type="nucleotide sequence ID" value="NZ_CH724156.1"/>
</dbReference>
<dbReference type="InterPro" id="IPR013216">
    <property type="entry name" value="Methyltransf_11"/>
</dbReference>
<organism evidence="4 5">
    <name type="scientific">Roseovarius nubinhibens (strain ATCC BAA-591 / DSM 15170 / ISM)</name>
    <dbReference type="NCBI Taxonomy" id="89187"/>
    <lineage>
        <taxon>Bacteria</taxon>
        <taxon>Pseudomonadati</taxon>
        <taxon>Pseudomonadota</taxon>
        <taxon>Alphaproteobacteria</taxon>
        <taxon>Rhodobacterales</taxon>
        <taxon>Roseobacteraceae</taxon>
        <taxon>Roseovarius</taxon>
    </lineage>
</organism>
<evidence type="ECO:0000259" key="3">
    <source>
        <dbReference type="Pfam" id="PF08241"/>
    </source>
</evidence>
<dbReference type="GO" id="GO:0032259">
    <property type="term" value="P:methylation"/>
    <property type="evidence" value="ECO:0007669"/>
    <property type="project" value="UniProtKB-KW"/>
</dbReference>
<evidence type="ECO:0000256" key="2">
    <source>
        <dbReference type="ARBA" id="ARBA00022679"/>
    </source>
</evidence>
<evidence type="ECO:0000256" key="1">
    <source>
        <dbReference type="ARBA" id="ARBA00022603"/>
    </source>
</evidence>
<dbReference type="GO" id="GO:0008757">
    <property type="term" value="F:S-adenosylmethionine-dependent methyltransferase activity"/>
    <property type="evidence" value="ECO:0007669"/>
    <property type="project" value="InterPro"/>
</dbReference>
<protein>
    <submittedName>
        <fullName evidence="4">SAM-dependent methyltransferase</fullName>
    </submittedName>
</protein>
<dbReference type="eggNOG" id="COG2226">
    <property type="taxonomic scope" value="Bacteria"/>
</dbReference>
<keyword evidence="2 4" id="KW-0808">Transferase</keyword>
<reference evidence="4 5" key="1">
    <citation type="submission" date="2005-12" db="EMBL/GenBank/DDBJ databases">
        <authorList>
            <person name="Moran M.A."/>
            <person name="Ferriera S."/>
            <person name="Johnson J."/>
            <person name="Kravitz S."/>
            <person name="Halpern A."/>
            <person name="Remington K."/>
            <person name="Beeson K."/>
            <person name="Tran B."/>
            <person name="Rogers Y.-H."/>
            <person name="Friedman R."/>
            <person name="Venter J.C."/>
        </authorList>
    </citation>
    <scope>NUCLEOTIDE SEQUENCE [LARGE SCALE GENOMIC DNA]</scope>
    <source>
        <strain evidence="5">ATCC BAA-591 / DSM 15170 / ISM</strain>
    </source>
</reference>
<dbReference type="InterPro" id="IPR050602">
    <property type="entry name" value="Malonyl-ACP_OMT"/>
</dbReference>
<dbReference type="HOGENOM" id="CLU_046586_0_3_5"/>
<dbReference type="Pfam" id="PF08241">
    <property type="entry name" value="Methyltransf_11"/>
    <property type="match status" value="1"/>
</dbReference>
<name>A3SKQ6_ROSNI</name>
<evidence type="ECO:0000313" key="4">
    <source>
        <dbReference type="EMBL" id="EAP77937.1"/>
    </source>
</evidence>
<dbReference type="STRING" id="89187.ISM_06570"/>
<dbReference type="InterPro" id="IPR029063">
    <property type="entry name" value="SAM-dependent_MTases_sf"/>
</dbReference>
<dbReference type="OrthoDB" id="9793723at2"/>
<keyword evidence="5" id="KW-1185">Reference proteome</keyword>
<dbReference type="Proteomes" id="UP000005954">
    <property type="component" value="Unassembled WGS sequence"/>
</dbReference>
<sequence>MTTPPQLTDRQALCRNRARAARAPALFLHETARDEIHDRLAIVNKEFTKPAIVTGMPDFWADVLPGATLVEDAETLALDPGAHDLVIHAMALHWANDPVGQLIQCRRALAPDGLFLGVLFGGETLHELRAALAQAESDMRGGLSARVAPMAEIRDLGALMQRAGYALPVADSVPLTAAYRSARHLMQDLRAMGETNALTSRPRRFARRDVMARAETLYANNFPHGEDRLQATFDLIFLTGWAPDPSQPQPLRPGSATASLAAALGTEETKLKD</sequence>
<dbReference type="SUPFAM" id="SSF53335">
    <property type="entry name" value="S-adenosyl-L-methionine-dependent methyltransferases"/>
    <property type="match status" value="1"/>
</dbReference>
<keyword evidence="1 4" id="KW-0489">Methyltransferase</keyword>
<dbReference type="PANTHER" id="PTHR13090">
    <property type="entry name" value="ARGININE-HYDROXYLASE NDUFAF5, MITOCHONDRIAL"/>
    <property type="match status" value="1"/>
</dbReference>
<dbReference type="AlphaFoldDB" id="A3SKQ6"/>
<proteinExistence type="predicted"/>
<dbReference type="PANTHER" id="PTHR13090:SF1">
    <property type="entry name" value="ARGININE-HYDROXYLASE NDUFAF5, MITOCHONDRIAL"/>
    <property type="match status" value="1"/>
</dbReference>
<dbReference type="Gene3D" id="3.40.50.150">
    <property type="entry name" value="Vaccinia Virus protein VP39"/>
    <property type="match status" value="1"/>
</dbReference>
<comment type="caution">
    <text evidence="4">The sequence shown here is derived from an EMBL/GenBank/DDBJ whole genome shotgun (WGS) entry which is preliminary data.</text>
</comment>
<evidence type="ECO:0000313" key="5">
    <source>
        <dbReference type="Proteomes" id="UP000005954"/>
    </source>
</evidence>
<accession>A3SKQ6</accession>